<dbReference type="AlphaFoldDB" id="A0A376BYR1"/>
<feature type="compositionally biased region" description="Basic and acidic residues" evidence="1">
    <location>
        <begin position="303"/>
        <end position="336"/>
    </location>
</feature>
<dbReference type="Pfam" id="PF03793">
    <property type="entry name" value="PASTA"/>
    <property type="match status" value="2"/>
</dbReference>
<dbReference type="EMBL" id="UFTJ01000001">
    <property type="protein sequence ID" value="SSZ46715.1"/>
    <property type="molecule type" value="Genomic_DNA"/>
</dbReference>
<organism evidence="4 5">
    <name type="scientific">Bergeyella zoohelcum</name>
    <dbReference type="NCBI Taxonomy" id="1015"/>
    <lineage>
        <taxon>Bacteria</taxon>
        <taxon>Pseudomonadati</taxon>
        <taxon>Bacteroidota</taxon>
        <taxon>Flavobacteriia</taxon>
        <taxon>Flavobacteriales</taxon>
        <taxon>Weeksellaceae</taxon>
        <taxon>Bergeyella</taxon>
    </lineage>
</organism>
<keyword evidence="2" id="KW-1133">Transmembrane helix</keyword>
<dbReference type="RefSeq" id="WP_002687012.1">
    <property type="nucleotide sequence ID" value="NZ_UFTJ01000001.1"/>
</dbReference>
<accession>A0A376BYR1</accession>
<keyword evidence="2" id="KW-0472">Membrane</keyword>
<name>A0A376BYR1_9FLAO</name>
<reference evidence="4 5" key="1">
    <citation type="submission" date="2018-06" db="EMBL/GenBank/DDBJ databases">
        <authorList>
            <consortium name="Pathogen Informatics"/>
            <person name="Doyle S."/>
        </authorList>
    </citation>
    <scope>NUCLEOTIDE SEQUENCE [LARGE SCALE GENOMIC DNA]</scope>
    <source>
        <strain evidence="4 5">NCTC11661</strain>
    </source>
</reference>
<dbReference type="PROSITE" id="PS51178">
    <property type="entry name" value="PASTA"/>
    <property type="match status" value="2"/>
</dbReference>
<dbReference type="InterPro" id="IPR005543">
    <property type="entry name" value="PASTA_dom"/>
</dbReference>
<evidence type="ECO:0000313" key="5">
    <source>
        <dbReference type="Proteomes" id="UP000255515"/>
    </source>
</evidence>
<evidence type="ECO:0000256" key="1">
    <source>
        <dbReference type="SAM" id="MobiDB-lite"/>
    </source>
</evidence>
<feature type="domain" description="PASTA" evidence="3">
    <location>
        <begin position="177"/>
        <end position="245"/>
    </location>
</feature>
<feature type="region of interest" description="Disordered" evidence="1">
    <location>
        <begin position="278"/>
        <end position="371"/>
    </location>
</feature>
<evidence type="ECO:0000259" key="3">
    <source>
        <dbReference type="PROSITE" id="PS51178"/>
    </source>
</evidence>
<keyword evidence="2" id="KW-0812">Transmembrane</keyword>
<feature type="transmembrane region" description="Helical" evidence="2">
    <location>
        <begin position="9"/>
        <end position="31"/>
    </location>
</feature>
<feature type="compositionally biased region" description="Basic and acidic residues" evidence="1">
    <location>
        <begin position="353"/>
        <end position="371"/>
    </location>
</feature>
<dbReference type="CDD" id="cd06577">
    <property type="entry name" value="PASTA_pknB"/>
    <property type="match status" value="2"/>
</dbReference>
<proteinExistence type="predicted"/>
<evidence type="ECO:0000313" key="4">
    <source>
        <dbReference type="EMBL" id="SSZ46715.1"/>
    </source>
</evidence>
<dbReference type="SMART" id="SM00740">
    <property type="entry name" value="PASTA"/>
    <property type="match status" value="2"/>
</dbReference>
<dbReference type="Gene3D" id="3.30.10.20">
    <property type="match status" value="3"/>
</dbReference>
<protein>
    <submittedName>
        <fullName evidence="4">PASTA domain</fullName>
    </submittedName>
</protein>
<sequence>MKSLFNWRVLLNLVIAIGVFVGGVYLVFNWLKVYTNHGKEVAVPNVVNHSMHQAIQSLDEIGLEYEVDSAQYDPKYKPFQVLGVFPRPGSKVKEGRTITLKVNPRTWAKVTVPEILDKYKGLAFRRLAQVGLKVGDTLYEPNIQRDAVIRLLHNGNEIKPGVQLPRFSVIDLVIGMGPKRDIPVPNLVGLSIGEAKLIVQQNLFEIGLLDYEGGQADDNAIIYFQDPAPGSFRDQGMQIDLWASKKPISALQGKIEELNSIYRVKIFDTAPVNSYDELPAYPSPNFDEEGEGVLPPVPSGETRTTETKSETKPKVEAKPKTDTKSSTERSQAKSELNKPTPAKPSSGNATSKPKGEPQKPAEKPKAKVVIE</sequence>
<feature type="domain" description="PASTA" evidence="3">
    <location>
        <begin position="38"/>
        <end position="104"/>
    </location>
</feature>
<dbReference type="Proteomes" id="UP000255515">
    <property type="component" value="Unassembled WGS sequence"/>
</dbReference>
<evidence type="ECO:0000256" key="2">
    <source>
        <dbReference type="SAM" id="Phobius"/>
    </source>
</evidence>
<gene>
    <name evidence="4" type="ORF">NCTC11661_00366</name>
</gene>